<sequence>MLKQIGTVLLLITAFHLHSQTALEMPKKLDLGIKKGDASIVARFFNENLEMAIEGDENIYSARQAEFVLQKFFRAHKPKSFYINHQGGKTNTSYIIGTLSTENGSFKMILLLKKSDISVKIHQLRIENE</sequence>
<name>A0A0S2I4F6_9BACT</name>
<evidence type="ECO:0008006" key="3">
    <source>
        <dbReference type="Google" id="ProtNLM"/>
    </source>
</evidence>
<dbReference type="KEGG" id="blq:L21SP5_03503"/>
<dbReference type="RefSeq" id="WP_057954434.1">
    <property type="nucleotide sequence ID" value="NZ_CP013118.1"/>
</dbReference>
<organism evidence="1 2">
    <name type="scientific">Salinivirga cyanobacteriivorans</name>
    <dbReference type="NCBI Taxonomy" id="1307839"/>
    <lineage>
        <taxon>Bacteria</taxon>
        <taxon>Pseudomonadati</taxon>
        <taxon>Bacteroidota</taxon>
        <taxon>Bacteroidia</taxon>
        <taxon>Bacteroidales</taxon>
        <taxon>Salinivirgaceae</taxon>
        <taxon>Salinivirga</taxon>
    </lineage>
</organism>
<dbReference type="Pfam" id="PF16022">
    <property type="entry name" value="DUF4783"/>
    <property type="match status" value="1"/>
</dbReference>
<evidence type="ECO:0000313" key="1">
    <source>
        <dbReference type="EMBL" id="ALO17114.1"/>
    </source>
</evidence>
<dbReference type="EMBL" id="CP013118">
    <property type="protein sequence ID" value="ALO17114.1"/>
    <property type="molecule type" value="Genomic_DNA"/>
</dbReference>
<evidence type="ECO:0000313" key="2">
    <source>
        <dbReference type="Proteomes" id="UP000064893"/>
    </source>
</evidence>
<reference evidence="1 2" key="1">
    <citation type="submission" date="2015-11" db="EMBL/GenBank/DDBJ databases">
        <title>Description and complete genome sequence of a novel strain predominating in hypersaline microbial mats and representing a new family of the Bacteriodetes phylum.</title>
        <authorList>
            <person name="Spring S."/>
            <person name="Bunk B."/>
            <person name="Sproer C."/>
            <person name="Klenk H.-P."/>
        </authorList>
    </citation>
    <scope>NUCLEOTIDE SEQUENCE [LARGE SCALE GENOMIC DNA]</scope>
    <source>
        <strain evidence="1 2">L21-Spi-D4</strain>
    </source>
</reference>
<keyword evidence="2" id="KW-1185">Reference proteome</keyword>
<dbReference type="STRING" id="1307839.L21SP5_03503"/>
<dbReference type="InterPro" id="IPR031977">
    <property type="entry name" value="DUF4783"/>
</dbReference>
<protein>
    <recommendedName>
        <fullName evidence="3">DUF4783 domain-containing protein</fullName>
    </recommendedName>
</protein>
<dbReference type="OrthoDB" id="1524766at2"/>
<dbReference type="Proteomes" id="UP000064893">
    <property type="component" value="Chromosome"/>
</dbReference>
<proteinExistence type="predicted"/>
<gene>
    <name evidence="1" type="ORF">L21SP5_03503</name>
</gene>
<dbReference type="Gene3D" id="3.10.450.50">
    <property type="match status" value="1"/>
</dbReference>
<accession>A0A0S2I4F6</accession>
<dbReference type="AlphaFoldDB" id="A0A0S2I4F6"/>